<reference evidence="13 14" key="1">
    <citation type="journal article" date="2016" name="Nat. Commun.">
        <title>Thousands of microbial genomes shed light on interconnected biogeochemical processes in an aquifer system.</title>
        <authorList>
            <person name="Anantharaman K."/>
            <person name="Brown C.T."/>
            <person name="Hug L.A."/>
            <person name="Sharon I."/>
            <person name="Castelle C.J."/>
            <person name="Probst A.J."/>
            <person name="Thomas B.C."/>
            <person name="Singh A."/>
            <person name="Wilkins M.J."/>
            <person name="Karaoz U."/>
            <person name="Brodie E.L."/>
            <person name="Williams K.H."/>
            <person name="Hubbard S.S."/>
            <person name="Banfield J.F."/>
        </authorList>
    </citation>
    <scope>NUCLEOTIDE SEQUENCE [LARGE SCALE GENOMIC DNA]</scope>
</reference>
<dbReference type="PROSITE" id="PS00449">
    <property type="entry name" value="ATPASE_A"/>
    <property type="match status" value="1"/>
</dbReference>
<comment type="similarity">
    <text evidence="2 11 12">Belongs to the ATPase A chain family.</text>
</comment>
<feature type="transmembrane region" description="Helical" evidence="11">
    <location>
        <begin position="81"/>
        <end position="109"/>
    </location>
</feature>
<evidence type="ECO:0000256" key="2">
    <source>
        <dbReference type="ARBA" id="ARBA00006810"/>
    </source>
</evidence>
<dbReference type="InterPro" id="IPR035908">
    <property type="entry name" value="F0_ATP_A_sf"/>
</dbReference>
<keyword evidence="3 11" id="KW-0813">Transport</keyword>
<keyword evidence="10 11" id="KW-0066">ATP synthesis</keyword>
<keyword evidence="11" id="KW-1003">Cell membrane</keyword>
<name>A0A1F5ZL17_9BACT</name>
<evidence type="ECO:0000256" key="1">
    <source>
        <dbReference type="ARBA" id="ARBA00004141"/>
    </source>
</evidence>
<sequence length="247" mass="27375">MESTLHISISAEKVFTIFDKIPITNSILTTWLVMAFLFIFSLFATRKLSLVPGHIQSLAEIIVEGLYGLYESVIGDKIKTYFPLLATLFIFIMFLNWAGLLPGVGTIGLEKIDGEHKEFIPLFRSGSADLNMTIALALIAFLVIQFTGIKNLGLSYFKKFLNFTNPINFFVGILELLSEFSKIISFAFRLFGNIFAGEVLLTVIAFLIPLIAPLPFLGLELFVGFIQALVFSMLTAAFISLAVAEAH</sequence>
<accession>A0A1F5ZL17</accession>
<keyword evidence="8 11" id="KW-0406">Ion transport</keyword>
<protein>
    <recommendedName>
        <fullName evidence="11 12">ATP synthase subunit a</fullName>
    </recommendedName>
    <alternativeName>
        <fullName evidence="11">ATP synthase F0 sector subunit a</fullName>
    </alternativeName>
    <alternativeName>
        <fullName evidence="11">F-ATPase subunit 6</fullName>
    </alternativeName>
</protein>
<dbReference type="PANTHER" id="PTHR42823">
    <property type="entry name" value="ATP SYNTHASE SUBUNIT A, CHLOROPLASTIC"/>
    <property type="match status" value="1"/>
</dbReference>
<evidence type="ECO:0000313" key="13">
    <source>
        <dbReference type="EMBL" id="OGG13014.1"/>
    </source>
</evidence>
<dbReference type="Pfam" id="PF00119">
    <property type="entry name" value="ATP-synt_A"/>
    <property type="match status" value="1"/>
</dbReference>
<keyword evidence="7 11" id="KW-1133">Transmembrane helix</keyword>
<dbReference type="GO" id="GO:0046933">
    <property type="term" value="F:proton-transporting ATP synthase activity, rotational mechanism"/>
    <property type="evidence" value="ECO:0007669"/>
    <property type="project" value="UniProtKB-UniRule"/>
</dbReference>
<evidence type="ECO:0000256" key="6">
    <source>
        <dbReference type="ARBA" id="ARBA00022781"/>
    </source>
</evidence>
<dbReference type="InterPro" id="IPR045082">
    <property type="entry name" value="ATP_syn_F0_a_bact/chloroplast"/>
</dbReference>
<dbReference type="InterPro" id="IPR000568">
    <property type="entry name" value="ATP_synth_F0_asu"/>
</dbReference>
<dbReference type="HAMAP" id="MF_01393">
    <property type="entry name" value="ATP_synth_a_bact"/>
    <property type="match status" value="1"/>
</dbReference>
<evidence type="ECO:0000313" key="14">
    <source>
        <dbReference type="Proteomes" id="UP000177383"/>
    </source>
</evidence>
<gene>
    <name evidence="11" type="primary">atpB</name>
    <name evidence="13" type="ORF">A2773_00185</name>
</gene>
<dbReference type="AlphaFoldDB" id="A0A1F5ZL17"/>
<comment type="function">
    <text evidence="11 12">Key component of the proton channel; it plays a direct role in the translocation of protons across the membrane.</text>
</comment>
<organism evidence="13 14">
    <name type="scientific">Candidatus Gottesmanbacteria bacterium RIFCSPHIGHO2_01_FULL_39_10</name>
    <dbReference type="NCBI Taxonomy" id="1798375"/>
    <lineage>
        <taxon>Bacteria</taxon>
        <taxon>Candidatus Gottesmaniibacteriota</taxon>
    </lineage>
</organism>
<dbReference type="STRING" id="1798375.A2773_00185"/>
<evidence type="ECO:0000256" key="4">
    <source>
        <dbReference type="ARBA" id="ARBA00022547"/>
    </source>
</evidence>
<evidence type="ECO:0000256" key="10">
    <source>
        <dbReference type="ARBA" id="ARBA00023310"/>
    </source>
</evidence>
<dbReference type="PANTHER" id="PTHR42823:SF3">
    <property type="entry name" value="ATP SYNTHASE SUBUNIT A, CHLOROPLASTIC"/>
    <property type="match status" value="1"/>
</dbReference>
<dbReference type="GO" id="GO:0045259">
    <property type="term" value="C:proton-transporting ATP synthase complex"/>
    <property type="evidence" value="ECO:0007669"/>
    <property type="project" value="UniProtKB-KW"/>
</dbReference>
<dbReference type="GO" id="GO:0005886">
    <property type="term" value="C:plasma membrane"/>
    <property type="evidence" value="ECO:0007669"/>
    <property type="project" value="UniProtKB-SubCell"/>
</dbReference>
<keyword evidence="4 11" id="KW-0138">CF(0)</keyword>
<keyword evidence="9 11" id="KW-0472">Membrane</keyword>
<comment type="caution">
    <text evidence="13">The sequence shown here is derived from an EMBL/GenBank/DDBJ whole genome shotgun (WGS) entry which is preliminary data.</text>
</comment>
<dbReference type="InterPro" id="IPR023011">
    <property type="entry name" value="ATP_synth_F0_asu_AS"/>
</dbReference>
<dbReference type="NCBIfam" id="TIGR01131">
    <property type="entry name" value="ATP_synt_6_or_A"/>
    <property type="match status" value="1"/>
</dbReference>
<dbReference type="PRINTS" id="PR00123">
    <property type="entry name" value="ATPASEA"/>
</dbReference>
<evidence type="ECO:0000256" key="12">
    <source>
        <dbReference type="RuleBase" id="RU000483"/>
    </source>
</evidence>
<dbReference type="SUPFAM" id="SSF81336">
    <property type="entry name" value="F1F0 ATP synthase subunit A"/>
    <property type="match status" value="1"/>
</dbReference>
<dbReference type="CDD" id="cd00310">
    <property type="entry name" value="ATP-synt_Fo_a_6"/>
    <property type="match status" value="1"/>
</dbReference>
<keyword evidence="6 11" id="KW-0375">Hydrogen ion transport</keyword>
<evidence type="ECO:0000256" key="9">
    <source>
        <dbReference type="ARBA" id="ARBA00023136"/>
    </source>
</evidence>
<feature type="transmembrane region" description="Helical" evidence="11">
    <location>
        <begin position="190"/>
        <end position="212"/>
    </location>
</feature>
<evidence type="ECO:0000256" key="7">
    <source>
        <dbReference type="ARBA" id="ARBA00022989"/>
    </source>
</evidence>
<dbReference type="Proteomes" id="UP000177383">
    <property type="component" value="Unassembled WGS sequence"/>
</dbReference>
<dbReference type="GO" id="GO:0042777">
    <property type="term" value="P:proton motive force-driven plasma membrane ATP synthesis"/>
    <property type="evidence" value="ECO:0007669"/>
    <property type="project" value="TreeGrafter"/>
</dbReference>
<dbReference type="EMBL" id="MFJE01000063">
    <property type="protein sequence ID" value="OGG13014.1"/>
    <property type="molecule type" value="Genomic_DNA"/>
</dbReference>
<evidence type="ECO:0000256" key="5">
    <source>
        <dbReference type="ARBA" id="ARBA00022692"/>
    </source>
</evidence>
<evidence type="ECO:0000256" key="8">
    <source>
        <dbReference type="ARBA" id="ARBA00023065"/>
    </source>
</evidence>
<evidence type="ECO:0000256" key="11">
    <source>
        <dbReference type="HAMAP-Rule" id="MF_01393"/>
    </source>
</evidence>
<feature type="transmembrane region" description="Helical" evidence="11">
    <location>
        <begin position="224"/>
        <end position="244"/>
    </location>
</feature>
<evidence type="ECO:0000256" key="3">
    <source>
        <dbReference type="ARBA" id="ARBA00022448"/>
    </source>
</evidence>
<feature type="transmembrane region" description="Helical" evidence="11">
    <location>
        <begin position="130"/>
        <end position="148"/>
    </location>
</feature>
<dbReference type="Gene3D" id="1.20.120.220">
    <property type="entry name" value="ATP synthase, F0 complex, subunit A"/>
    <property type="match status" value="1"/>
</dbReference>
<feature type="transmembrane region" description="Helical" evidence="11">
    <location>
        <begin position="21"/>
        <end position="44"/>
    </location>
</feature>
<proteinExistence type="inferred from homology"/>
<keyword evidence="5 11" id="KW-0812">Transmembrane</keyword>
<comment type="subcellular location">
    <subcellularLocation>
        <location evidence="11 12">Cell membrane</location>
        <topology evidence="11 12">Multi-pass membrane protein</topology>
    </subcellularLocation>
    <subcellularLocation>
        <location evidence="1">Membrane</location>
        <topology evidence="1">Multi-pass membrane protein</topology>
    </subcellularLocation>
</comment>